<dbReference type="EC" id="1.1.1.302" evidence="4"/>
<comment type="catalytic activity">
    <reaction evidence="12">
        <text>2,5-diamino-6-(1-D-ribitylamino)pyrimidin-4(3H)-one 5'-phosphate + NADP(+) = 2,5-diamino-6-(1-D-ribosylamino)pyrimidin-4(3H)-one 5'-phosphate + NADPH + H(+)</text>
        <dbReference type="Rhea" id="RHEA:27278"/>
        <dbReference type="ChEBI" id="CHEBI:15378"/>
        <dbReference type="ChEBI" id="CHEBI:57783"/>
        <dbReference type="ChEBI" id="CHEBI:58349"/>
        <dbReference type="ChEBI" id="CHEBI:58890"/>
        <dbReference type="ChEBI" id="CHEBI:59545"/>
        <dbReference type="EC" id="1.1.1.302"/>
    </reaction>
</comment>
<evidence type="ECO:0000256" key="9">
    <source>
        <dbReference type="ARBA" id="ARBA00030073"/>
    </source>
</evidence>
<dbReference type="Proteomes" id="UP001219567">
    <property type="component" value="Chromosome 3"/>
</dbReference>
<dbReference type="InterPro" id="IPR002734">
    <property type="entry name" value="RibDG_C"/>
</dbReference>
<evidence type="ECO:0000256" key="3">
    <source>
        <dbReference type="ARBA" id="ARBA00009723"/>
    </source>
</evidence>
<dbReference type="PANTHER" id="PTHR38011">
    <property type="entry name" value="DIHYDROFOLATE REDUCTASE FAMILY PROTEIN (AFU_ORTHOLOGUE AFUA_8G06820)"/>
    <property type="match status" value="1"/>
</dbReference>
<accession>A0AAJ6CGS6</accession>
<evidence type="ECO:0000256" key="10">
    <source>
        <dbReference type="ARBA" id="ARBA00031630"/>
    </source>
</evidence>
<evidence type="ECO:0000259" key="13">
    <source>
        <dbReference type="Pfam" id="PF01872"/>
    </source>
</evidence>
<evidence type="ECO:0000313" key="15">
    <source>
        <dbReference type="Proteomes" id="UP001219567"/>
    </source>
</evidence>
<organism evidence="14 15">
    <name type="scientific">Malassezia yamatoensis</name>
    <dbReference type="NCBI Taxonomy" id="253288"/>
    <lineage>
        <taxon>Eukaryota</taxon>
        <taxon>Fungi</taxon>
        <taxon>Dikarya</taxon>
        <taxon>Basidiomycota</taxon>
        <taxon>Ustilaginomycotina</taxon>
        <taxon>Malasseziomycetes</taxon>
        <taxon>Malasseziales</taxon>
        <taxon>Malasseziaceae</taxon>
        <taxon>Malassezia</taxon>
    </lineage>
</organism>
<dbReference type="GO" id="GO:0009231">
    <property type="term" value="P:riboflavin biosynthetic process"/>
    <property type="evidence" value="ECO:0007669"/>
    <property type="project" value="UniProtKB-KW"/>
</dbReference>
<evidence type="ECO:0000313" key="14">
    <source>
        <dbReference type="EMBL" id="WFC99657.1"/>
    </source>
</evidence>
<keyword evidence="7" id="KW-0521">NADP</keyword>
<dbReference type="Pfam" id="PF01872">
    <property type="entry name" value="RibD_C"/>
    <property type="match status" value="1"/>
</dbReference>
<sequence length="215" mass="23123">MSDEQIESFLARYVPKVGKWLTLSFAQSQDGKIAEAGKKPVRISGDESMMLTHQPVVLDNELLTPLSSRLLQNLANAKGSAPLLLAAIPNHAGDLSEWHRRRELLIHAGAEVCLIEADENGNLTWSAICAKLRDLQLDSVMVEGGATVIDSILRANTKQPGIIQCAIVTISPKAIGPQGIGYETELPLQRGEGSGLVFDAEIQLGPDRVAALRGI</sequence>
<name>A0AAJ6CGS6_9BASI</name>
<dbReference type="AlphaFoldDB" id="A0AAJ6CGS6"/>
<dbReference type="SUPFAM" id="SSF53597">
    <property type="entry name" value="Dihydrofolate reductase-like"/>
    <property type="match status" value="1"/>
</dbReference>
<comment type="catalytic activity">
    <reaction evidence="11">
        <text>2,5-diamino-6-(1-D-ribitylamino)pyrimidin-4(3H)-one 5'-phosphate + NAD(+) = 2,5-diamino-6-(1-D-ribosylamino)pyrimidin-4(3H)-one 5'-phosphate + NADH + H(+)</text>
        <dbReference type="Rhea" id="RHEA:27274"/>
        <dbReference type="ChEBI" id="CHEBI:15378"/>
        <dbReference type="ChEBI" id="CHEBI:57540"/>
        <dbReference type="ChEBI" id="CHEBI:57945"/>
        <dbReference type="ChEBI" id="CHEBI:58890"/>
        <dbReference type="ChEBI" id="CHEBI:59545"/>
        <dbReference type="EC" id="1.1.1.302"/>
    </reaction>
</comment>
<evidence type="ECO:0000256" key="7">
    <source>
        <dbReference type="ARBA" id="ARBA00022857"/>
    </source>
</evidence>
<keyword evidence="15" id="KW-1185">Reference proteome</keyword>
<dbReference type="InterPro" id="IPR024072">
    <property type="entry name" value="DHFR-like_dom_sf"/>
</dbReference>
<keyword evidence="8" id="KW-0560">Oxidoreductase</keyword>
<evidence type="ECO:0000256" key="6">
    <source>
        <dbReference type="ARBA" id="ARBA00022619"/>
    </source>
</evidence>
<comment type="function">
    <text evidence="1">Catalyzes an early step in riboflavin biosynthesis, the NADPH-dependent reduction of the ribose side chain of 2,5-diamino-6-ribosylamino-4(3H)-pyrimidinone 5'-phosphate, yielding 2,5-diamino-6-ribitylamino-4(3H)-pyrimidinone 5'-phosphate.</text>
</comment>
<dbReference type="Gene3D" id="3.40.430.10">
    <property type="entry name" value="Dihydrofolate Reductase, subunit A"/>
    <property type="match status" value="2"/>
</dbReference>
<evidence type="ECO:0000256" key="4">
    <source>
        <dbReference type="ARBA" id="ARBA00012851"/>
    </source>
</evidence>
<dbReference type="EMBL" id="CP119945">
    <property type="protein sequence ID" value="WFC99657.1"/>
    <property type="molecule type" value="Genomic_DNA"/>
</dbReference>
<gene>
    <name evidence="14" type="ORF">MYAM1_002402</name>
</gene>
<evidence type="ECO:0000256" key="1">
    <source>
        <dbReference type="ARBA" id="ARBA00003555"/>
    </source>
</evidence>
<evidence type="ECO:0000256" key="11">
    <source>
        <dbReference type="ARBA" id="ARBA00047550"/>
    </source>
</evidence>
<feature type="domain" description="Bacterial bifunctional deaminase-reductase C-terminal" evidence="13">
    <location>
        <begin position="20"/>
        <end position="177"/>
    </location>
</feature>
<comment type="similarity">
    <text evidence="3">Belongs to the HTP reductase family.</text>
</comment>
<evidence type="ECO:0000256" key="12">
    <source>
        <dbReference type="ARBA" id="ARBA00049020"/>
    </source>
</evidence>
<evidence type="ECO:0000256" key="8">
    <source>
        <dbReference type="ARBA" id="ARBA00023002"/>
    </source>
</evidence>
<dbReference type="PANTHER" id="PTHR38011:SF7">
    <property type="entry name" value="2,5-DIAMINO-6-RIBOSYLAMINO-4(3H)-PYRIMIDINONE 5'-PHOSPHATE REDUCTASE"/>
    <property type="match status" value="1"/>
</dbReference>
<reference evidence="14 15" key="1">
    <citation type="submission" date="2023-03" db="EMBL/GenBank/DDBJ databases">
        <title>Mating type loci evolution in Malassezia.</title>
        <authorList>
            <person name="Coelho M.A."/>
        </authorList>
    </citation>
    <scope>NUCLEOTIDE SEQUENCE [LARGE SCALE GENOMIC DNA]</scope>
    <source>
        <strain evidence="14 15">CBS 9725</strain>
    </source>
</reference>
<protein>
    <recommendedName>
        <fullName evidence="5">2,5-diamino-6-ribosylamino-4(3H)-pyrimidinone 5'-phosphate reductase</fullName>
        <ecNumber evidence="4">1.1.1.302</ecNumber>
    </recommendedName>
    <alternativeName>
        <fullName evidence="10">2,5-diamino-6-(5-phospho-D-ribosylamino)pyrimidin-4(3H)-one reductase</fullName>
    </alternativeName>
    <alternativeName>
        <fullName evidence="9">2,5-diamino-6-ribitylamino-4(3H)-pyrimidinone 5'-phosphate synthase</fullName>
    </alternativeName>
</protein>
<keyword evidence="6" id="KW-0686">Riboflavin biosynthesis</keyword>
<dbReference type="InterPro" id="IPR050765">
    <property type="entry name" value="Riboflavin_Biosynth_HTPR"/>
</dbReference>
<dbReference type="GO" id="GO:0008703">
    <property type="term" value="F:5-amino-6-(5-phosphoribosylamino)uracil reductase activity"/>
    <property type="evidence" value="ECO:0007669"/>
    <property type="project" value="InterPro"/>
</dbReference>
<evidence type="ECO:0000256" key="2">
    <source>
        <dbReference type="ARBA" id="ARBA00005104"/>
    </source>
</evidence>
<proteinExistence type="inferred from homology"/>
<comment type="pathway">
    <text evidence="2">Cofactor biosynthesis; riboflavin biosynthesis.</text>
</comment>
<evidence type="ECO:0000256" key="5">
    <source>
        <dbReference type="ARBA" id="ARBA00015035"/>
    </source>
</evidence>